<accession>A0A8X6QEB0</accession>
<sequence>MIQAPSQIIGFDNGEEKIITRHQVNEHMTSTAGLQTLTPMSPSRNPLQVPTMENPSQTARIVCKRPTMEHQK</sequence>
<dbReference type="EMBL" id="BMAW01029832">
    <property type="protein sequence ID" value="GFU13980.1"/>
    <property type="molecule type" value="Genomic_DNA"/>
</dbReference>
<evidence type="ECO:0000313" key="2">
    <source>
        <dbReference type="EMBL" id="GFU13980.1"/>
    </source>
</evidence>
<dbReference type="AlphaFoldDB" id="A0A8X6QEB0"/>
<keyword evidence="3" id="KW-1185">Reference proteome</keyword>
<evidence type="ECO:0000313" key="3">
    <source>
        <dbReference type="Proteomes" id="UP000887013"/>
    </source>
</evidence>
<evidence type="ECO:0000256" key="1">
    <source>
        <dbReference type="SAM" id="MobiDB-lite"/>
    </source>
</evidence>
<comment type="caution">
    <text evidence="2">The sequence shown here is derived from an EMBL/GenBank/DDBJ whole genome shotgun (WGS) entry which is preliminary data.</text>
</comment>
<name>A0A8X6QEB0_NEPPI</name>
<reference evidence="2" key="1">
    <citation type="submission" date="2020-08" db="EMBL/GenBank/DDBJ databases">
        <title>Multicomponent nature underlies the extraordinary mechanical properties of spider dragline silk.</title>
        <authorList>
            <person name="Kono N."/>
            <person name="Nakamura H."/>
            <person name="Mori M."/>
            <person name="Yoshida Y."/>
            <person name="Ohtoshi R."/>
            <person name="Malay A.D."/>
            <person name="Moran D.A.P."/>
            <person name="Tomita M."/>
            <person name="Numata K."/>
            <person name="Arakawa K."/>
        </authorList>
    </citation>
    <scope>NUCLEOTIDE SEQUENCE</scope>
</reference>
<gene>
    <name evidence="2" type="ORF">NPIL_155551</name>
</gene>
<dbReference type="Proteomes" id="UP000887013">
    <property type="component" value="Unassembled WGS sequence"/>
</dbReference>
<feature type="region of interest" description="Disordered" evidence="1">
    <location>
        <begin position="34"/>
        <end position="54"/>
    </location>
</feature>
<proteinExistence type="predicted"/>
<protein>
    <submittedName>
        <fullName evidence="2">Uncharacterized protein</fullName>
    </submittedName>
</protein>
<organism evidence="2 3">
    <name type="scientific">Nephila pilipes</name>
    <name type="common">Giant wood spider</name>
    <name type="synonym">Nephila maculata</name>
    <dbReference type="NCBI Taxonomy" id="299642"/>
    <lineage>
        <taxon>Eukaryota</taxon>
        <taxon>Metazoa</taxon>
        <taxon>Ecdysozoa</taxon>
        <taxon>Arthropoda</taxon>
        <taxon>Chelicerata</taxon>
        <taxon>Arachnida</taxon>
        <taxon>Araneae</taxon>
        <taxon>Araneomorphae</taxon>
        <taxon>Entelegynae</taxon>
        <taxon>Araneoidea</taxon>
        <taxon>Nephilidae</taxon>
        <taxon>Nephila</taxon>
    </lineage>
</organism>